<proteinExistence type="predicted"/>
<dbReference type="HOGENOM" id="CLU_883132_0_0_1"/>
<comment type="caution">
    <text evidence="1">The sequence shown here is derived from an EMBL/GenBank/DDBJ whole genome shotgun (WGS) entry which is preliminary data.</text>
</comment>
<organism evidence="1 2">
    <name type="scientific">Serendipita indica (strain DSM 11827)</name>
    <name type="common">Root endophyte fungus</name>
    <name type="synonym">Piriformospora indica</name>
    <dbReference type="NCBI Taxonomy" id="1109443"/>
    <lineage>
        <taxon>Eukaryota</taxon>
        <taxon>Fungi</taxon>
        <taxon>Dikarya</taxon>
        <taxon>Basidiomycota</taxon>
        <taxon>Agaricomycotina</taxon>
        <taxon>Agaricomycetes</taxon>
        <taxon>Sebacinales</taxon>
        <taxon>Serendipitaceae</taxon>
        <taxon>Serendipita</taxon>
    </lineage>
</organism>
<reference evidence="1 2" key="1">
    <citation type="journal article" date="2011" name="PLoS Pathog.">
        <title>Endophytic Life Strategies Decoded by Genome and Transcriptome Analyses of the Mutualistic Root Symbiont Piriformospora indica.</title>
        <authorList>
            <person name="Zuccaro A."/>
            <person name="Lahrmann U."/>
            <person name="Guldener U."/>
            <person name="Langen G."/>
            <person name="Pfiffi S."/>
            <person name="Biedenkopf D."/>
            <person name="Wong P."/>
            <person name="Samans B."/>
            <person name="Grimm C."/>
            <person name="Basiewicz M."/>
            <person name="Murat C."/>
            <person name="Martin F."/>
            <person name="Kogel K.H."/>
        </authorList>
    </citation>
    <scope>NUCLEOTIDE SEQUENCE [LARGE SCALE GENOMIC DNA]</scope>
    <source>
        <strain evidence="1 2">DSM 11827</strain>
    </source>
</reference>
<keyword evidence="2" id="KW-1185">Reference proteome</keyword>
<protein>
    <recommendedName>
        <fullName evidence="3">F-box domain-containing protein</fullName>
    </recommendedName>
</protein>
<gene>
    <name evidence="1" type="ORF">PIIN_04781</name>
</gene>
<evidence type="ECO:0000313" key="1">
    <source>
        <dbReference type="EMBL" id="CCA70846.1"/>
    </source>
</evidence>
<dbReference type="Proteomes" id="UP000007148">
    <property type="component" value="Unassembled WGS sequence"/>
</dbReference>
<name>G4THQ3_SERID</name>
<dbReference type="EMBL" id="CAFZ01000097">
    <property type="protein sequence ID" value="CCA70846.1"/>
    <property type="molecule type" value="Genomic_DNA"/>
</dbReference>
<accession>G4THQ3</accession>
<evidence type="ECO:0000313" key="2">
    <source>
        <dbReference type="Proteomes" id="UP000007148"/>
    </source>
</evidence>
<sequence>MLVSGSIADSVDRRIEWVVGIEWFIHFCPSVNSKFLQDLSSHNPILGTLVLEVIDLMLMEPVTFSCVTNVYLTTINISGLSNFIFPRIHWLSIAISLDDPADCRRFFTTNGPNLTYLELRKGITYEPFRATEHARLMADILNLCPRLSVLNVDAIIIDDKQPRLFTLPASTLIIKSDDVYSADKALRWWVFDSEGHVPVGFKKPAGQFIRLKVLEVDGELVDDRQPQTTPLSAHTLILHYYDVEYIDAALDYWGFTSHTDPPPSVKLVIIRVYPHMGLHKDAVERFVRLKVNSLAYHPVKFLSETDEHGIWDCSA</sequence>
<evidence type="ECO:0008006" key="3">
    <source>
        <dbReference type="Google" id="ProtNLM"/>
    </source>
</evidence>
<dbReference type="InParanoid" id="G4THQ3"/>
<dbReference type="AlphaFoldDB" id="G4THQ3"/>